<feature type="transmembrane region" description="Helical" evidence="6">
    <location>
        <begin position="382"/>
        <end position="401"/>
    </location>
</feature>
<name>A0A553WBQ0_9SPHN</name>
<feature type="transmembrane region" description="Helical" evidence="6">
    <location>
        <begin position="440"/>
        <end position="465"/>
    </location>
</feature>
<evidence type="ECO:0000256" key="4">
    <source>
        <dbReference type="ARBA" id="ARBA00022989"/>
    </source>
</evidence>
<dbReference type="RefSeq" id="WP_143777337.1">
    <property type="nucleotide sequence ID" value="NZ_VKKU01000002.1"/>
</dbReference>
<accession>A0A553WBQ0</accession>
<feature type="transmembrane region" description="Helical" evidence="6">
    <location>
        <begin position="516"/>
        <end position="534"/>
    </location>
</feature>
<keyword evidence="5 6" id="KW-0472">Membrane</keyword>
<feature type="transmembrane region" description="Helical" evidence="6">
    <location>
        <begin position="472"/>
        <end position="496"/>
    </location>
</feature>
<keyword evidence="3 6" id="KW-0812">Transmembrane</keyword>
<dbReference type="AlphaFoldDB" id="A0A553WBQ0"/>
<organism evidence="7 8">
    <name type="scientific">Sphingorhabdus contaminans</name>
    <dbReference type="NCBI Taxonomy" id="1343899"/>
    <lineage>
        <taxon>Bacteria</taxon>
        <taxon>Pseudomonadati</taxon>
        <taxon>Pseudomonadota</taxon>
        <taxon>Alphaproteobacteria</taxon>
        <taxon>Sphingomonadales</taxon>
        <taxon>Sphingomonadaceae</taxon>
        <taxon>Sphingorhabdus</taxon>
    </lineage>
</organism>
<feature type="transmembrane region" description="Helical" evidence="6">
    <location>
        <begin position="282"/>
        <end position="301"/>
    </location>
</feature>
<feature type="transmembrane region" description="Helical" evidence="6">
    <location>
        <begin position="132"/>
        <end position="155"/>
    </location>
</feature>
<dbReference type="PANTHER" id="PTHR30250">
    <property type="entry name" value="PST FAMILY PREDICTED COLANIC ACID TRANSPORTER"/>
    <property type="match status" value="1"/>
</dbReference>
<feature type="transmembrane region" description="Helical" evidence="6">
    <location>
        <begin position="92"/>
        <end position="112"/>
    </location>
</feature>
<dbReference type="OrthoDB" id="7417248at2"/>
<dbReference type="InterPro" id="IPR050833">
    <property type="entry name" value="Poly_Biosynth_Transport"/>
</dbReference>
<feature type="transmembrane region" description="Helical" evidence="6">
    <location>
        <begin position="255"/>
        <end position="275"/>
    </location>
</feature>
<sequence>MTDGKTDDEISARDVAKGAGTTLLARLGGVLEVVAQPLYIWLFGLAGYGFYGALWAATNLTQNVADLGTTGAMQRVIPQAASAQKEAAALRAALILGVVPCILIAIAVFILAEPVSKFFNADARDTAQATEIIRLFIWALPLWSFVEVATSALRARRIFGAEIRLRLFWEQLIRLLVVVSLFIAGWSTRALYVGHLISLGATCLLCVRLLAKNFELRLMFKGPLFDDMFHATLKAGLAVLPTNIALRIFGDGPAIALNAILPGASGAVATSLYIVARKISSLVQLVRTAFAYVLAPLASALSKDGKEKVSSIYGFSTRVLVTLALPLAAVLGAMGTTILPVFGPGVEQALIALWILLASRAFEAVCGAAAPIQQVVSAHRHQLVGSITGVVLAFVIGGIFTPQYGLNAMAWAVALGLAAASAIPMIQLNLHDDLHPFERPFFAVLLKALCVAVAGSLLIVAIQFVPLLAQRVLFASLVLVAFAFAPRVAIGLAFVGLAEWIVETQFALPDQLLSRLVTIVLMLPVVVGTLWLSLRLALPEEDRRAIGDKTARRLRLV</sequence>
<evidence type="ECO:0000313" key="8">
    <source>
        <dbReference type="Proteomes" id="UP000320160"/>
    </source>
</evidence>
<feature type="transmembrane region" description="Helical" evidence="6">
    <location>
        <begin position="321"/>
        <end position="342"/>
    </location>
</feature>
<gene>
    <name evidence="7" type="ORF">FOM92_13400</name>
</gene>
<keyword evidence="2" id="KW-1003">Cell membrane</keyword>
<evidence type="ECO:0000256" key="6">
    <source>
        <dbReference type="SAM" id="Phobius"/>
    </source>
</evidence>
<evidence type="ECO:0000313" key="7">
    <source>
        <dbReference type="EMBL" id="TSB02119.1"/>
    </source>
</evidence>
<dbReference type="EMBL" id="VKKU01000002">
    <property type="protein sequence ID" value="TSB02119.1"/>
    <property type="molecule type" value="Genomic_DNA"/>
</dbReference>
<comment type="subcellular location">
    <subcellularLocation>
        <location evidence="1">Cell membrane</location>
        <topology evidence="1">Multi-pass membrane protein</topology>
    </subcellularLocation>
</comment>
<evidence type="ECO:0000256" key="3">
    <source>
        <dbReference type="ARBA" id="ARBA00022692"/>
    </source>
</evidence>
<proteinExistence type="predicted"/>
<evidence type="ECO:0000256" key="1">
    <source>
        <dbReference type="ARBA" id="ARBA00004651"/>
    </source>
</evidence>
<feature type="transmembrane region" description="Helical" evidence="6">
    <location>
        <begin position="349"/>
        <end position="370"/>
    </location>
</feature>
<comment type="caution">
    <text evidence="7">The sequence shown here is derived from an EMBL/GenBank/DDBJ whole genome shotgun (WGS) entry which is preliminary data.</text>
</comment>
<evidence type="ECO:0000256" key="2">
    <source>
        <dbReference type="ARBA" id="ARBA00022475"/>
    </source>
</evidence>
<dbReference type="PANTHER" id="PTHR30250:SF11">
    <property type="entry name" value="O-ANTIGEN TRANSPORTER-RELATED"/>
    <property type="match status" value="1"/>
</dbReference>
<evidence type="ECO:0000256" key="5">
    <source>
        <dbReference type="ARBA" id="ARBA00023136"/>
    </source>
</evidence>
<dbReference type="GO" id="GO:0005886">
    <property type="term" value="C:plasma membrane"/>
    <property type="evidence" value="ECO:0007669"/>
    <property type="project" value="UniProtKB-SubCell"/>
</dbReference>
<dbReference type="Proteomes" id="UP000320160">
    <property type="component" value="Unassembled WGS sequence"/>
</dbReference>
<feature type="transmembrane region" description="Helical" evidence="6">
    <location>
        <begin position="408"/>
        <end position="428"/>
    </location>
</feature>
<protein>
    <submittedName>
        <fullName evidence="7">Lipopolysaccharide biosynthesis protein</fullName>
    </submittedName>
</protein>
<reference evidence="7 8" key="1">
    <citation type="submission" date="2019-07" db="EMBL/GenBank/DDBJ databases">
        <authorList>
            <person name="Park M."/>
        </authorList>
    </citation>
    <scope>NUCLEOTIDE SEQUENCE [LARGE SCALE GENOMIC DNA]</scope>
    <source>
        <strain evidence="7 8">KCTC32445</strain>
    </source>
</reference>
<keyword evidence="4 6" id="KW-1133">Transmembrane helix</keyword>
<feature type="transmembrane region" description="Helical" evidence="6">
    <location>
        <begin position="167"/>
        <end position="186"/>
    </location>
</feature>
<feature type="transmembrane region" description="Helical" evidence="6">
    <location>
        <begin position="38"/>
        <end position="57"/>
    </location>
</feature>
<keyword evidence="8" id="KW-1185">Reference proteome</keyword>
<feature type="transmembrane region" description="Helical" evidence="6">
    <location>
        <begin position="192"/>
        <end position="211"/>
    </location>
</feature>
<feature type="transmembrane region" description="Helical" evidence="6">
    <location>
        <begin position="231"/>
        <end position="249"/>
    </location>
</feature>